<dbReference type="EMBL" id="PGGM01000014">
    <property type="protein sequence ID" value="PSH61129.1"/>
    <property type="molecule type" value="Genomic_DNA"/>
</dbReference>
<keyword evidence="2" id="KW-1185">Reference proteome</keyword>
<evidence type="ECO:0000313" key="2">
    <source>
        <dbReference type="Proteomes" id="UP000241764"/>
    </source>
</evidence>
<protein>
    <submittedName>
        <fullName evidence="1">Uncharacterized protein</fullName>
    </submittedName>
</protein>
<sequence>MFEGRPAIARRPPEYRPELSALAQAVSVEIHPEGLSKVTAAVAEQRMRSMADLLIQLLLKPIKP</sequence>
<evidence type="ECO:0000313" key="1">
    <source>
        <dbReference type="EMBL" id="PSH61129.1"/>
    </source>
</evidence>
<name>A0A2P7B3X2_9HYPH</name>
<proteinExistence type="predicted"/>
<dbReference type="Proteomes" id="UP000241764">
    <property type="component" value="Unassembled WGS sequence"/>
</dbReference>
<dbReference type="AlphaFoldDB" id="A0A2P7B3X2"/>
<accession>A0A2P7B3X2</accession>
<organism evidence="1 2">
    <name type="scientific">Phyllobacterium sophorae</name>
    <dbReference type="NCBI Taxonomy" id="1520277"/>
    <lineage>
        <taxon>Bacteria</taxon>
        <taxon>Pseudomonadati</taxon>
        <taxon>Pseudomonadota</taxon>
        <taxon>Alphaproteobacteria</taxon>
        <taxon>Hyphomicrobiales</taxon>
        <taxon>Phyllobacteriaceae</taxon>
        <taxon>Phyllobacterium</taxon>
    </lineage>
</organism>
<gene>
    <name evidence="1" type="ORF">CU103_24605</name>
</gene>
<reference evidence="2" key="1">
    <citation type="submission" date="2017-11" db="EMBL/GenBank/DDBJ databases">
        <authorList>
            <person name="Kuznetsova I."/>
            <person name="Sazanova A."/>
            <person name="Chirak E."/>
            <person name="Safronova V."/>
            <person name="Willems A."/>
        </authorList>
    </citation>
    <scope>NUCLEOTIDE SEQUENCE [LARGE SCALE GENOMIC DNA]</scope>
    <source>
        <strain evidence="2">CCBAU 03422</strain>
    </source>
</reference>
<comment type="caution">
    <text evidence="1">The sequence shown here is derived from an EMBL/GenBank/DDBJ whole genome shotgun (WGS) entry which is preliminary data.</text>
</comment>